<dbReference type="OrthoDB" id="9963547at2"/>
<comment type="caution">
    <text evidence="2">The sequence shown here is derived from an EMBL/GenBank/DDBJ whole genome shotgun (WGS) entry which is preliminary data.</text>
</comment>
<dbReference type="RefSeq" id="WP_030288856.1">
    <property type="nucleotide sequence ID" value="NZ_JBEZYM010000057.1"/>
</dbReference>
<dbReference type="EMBL" id="JPRF03000001">
    <property type="protein sequence ID" value="OEV39363.1"/>
    <property type="molecule type" value="Genomic_DNA"/>
</dbReference>
<gene>
    <name evidence="2" type="ORF">HS99_0001250</name>
</gene>
<feature type="compositionally biased region" description="Pro residues" evidence="1">
    <location>
        <begin position="68"/>
        <end position="79"/>
    </location>
</feature>
<sequence length="86" mass="9431">MTAINDAPEIRRTGPEPPAAGQDRWQHIEERLSALERRIREHGGAALTAIDACLARIDALRHDLATQPWPPTSPEPPGGPARNRPD</sequence>
<proteinExistence type="predicted"/>
<organism evidence="2 3">
    <name type="scientific">Kitasatospora aureofaciens</name>
    <name type="common">Streptomyces aureofaciens</name>
    <dbReference type="NCBI Taxonomy" id="1894"/>
    <lineage>
        <taxon>Bacteria</taxon>
        <taxon>Bacillati</taxon>
        <taxon>Actinomycetota</taxon>
        <taxon>Actinomycetes</taxon>
        <taxon>Kitasatosporales</taxon>
        <taxon>Streptomycetaceae</taxon>
        <taxon>Kitasatospora</taxon>
    </lineage>
</organism>
<reference evidence="2" key="1">
    <citation type="submission" date="2016-08" db="EMBL/GenBank/DDBJ databases">
        <title>Sequencing, Assembly and Comparative Genomics of S. aureofaciens ATCC 10762.</title>
        <authorList>
            <person name="Gradnigo J.S."/>
            <person name="Johnson N."/>
            <person name="Somerville G.A."/>
        </authorList>
    </citation>
    <scope>NUCLEOTIDE SEQUENCE [LARGE SCALE GENOMIC DNA]</scope>
    <source>
        <strain evidence="2">ATCC 10762</strain>
    </source>
</reference>
<dbReference type="Proteomes" id="UP000037395">
    <property type="component" value="Unassembled WGS sequence"/>
</dbReference>
<feature type="region of interest" description="Disordered" evidence="1">
    <location>
        <begin position="64"/>
        <end position="86"/>
    </location>
</feature>
<name>A0A1E7NFU0_KITAU</name>
<dbReference type="AlphaFoldDB" id="A0A1E7NFU0"/>
<feature type="region of interest" description="Disordered" evidence="1">
    <location>
        <begin position="1"/>
        <end position="25"/>
    </location>
</feature>
<evidence type="ECO:0000313" key="3">
    <source>
        <dbReference type="Proteomes" id="UP000037395"/>
    </source>
</evidence>
<evidence type="ECO:0000256" key="1">
    <source>
        <dbReference type="SAM" id="MobiDB-lite"/>
    </source>
</evidence>
<accession>A0A1E7NFU0</accession>
<protein>
    <submittedName>
        <fullName evidence="2">Uncharacterized protein</fullName>
    </submittedName>
</protein>
<evidence type="ECO:0000313" key="2">
    <source>
        <dbReference type="EMBL" id="OEV39363.1"/>
    </source>
</evidence>
<keyword evidence="3" id="KW-1185">Reference proteome</keyword>